<dbReference type="Gene3D" id="2.160.20.10">
    <property type="entry name" value="Single-stranded right-handed beta-helix, Pectin lyase-like"/>
    <property type="match status" value="1"/>
</dbReference>
<dbReference type="RefSeq" id="WP_230611882.1">
    <property type="nucleotide sequence ID" value="NZ_JAJNAG010000090.1"/>
</dbReference>
<evidence type="ECO:0000313" key="4">
    <source>
        <dbReference type="Proteomes" id="UP001139171"/>
    </source>
</evidence>
<feature type="signal peptide" evidence="1">
    <location>
        <begin position="1"/>
        <end position="31"/>
    </location>
</feature>
<dbReference type="AlphaFoldDB" id="A0A9X1SMB3"/>
<proteinExistence type="predicted"/>
<dbReference type="InterPro" id="IPR008638">
    <property type="entry name" value="FhaB/CdiA-like_TPS"/>
</dbReference>
<protein>
    <submittedName>
        <fullName evidence="3">Filamentous hemagglutinin N-terminal domain-containing protein</fullName>
    </submittedName>
</protein>
<dbReference type="Proteomes" id="UP001139171">
    <property type="component" value="Unassembled WGS sequence"/>
</dbReference>
<dbReference type="SUPFAM" id="SSF51126">
    <property type="entry name" value="Pectin lyase-like"/>
    <property type="match status" value="1"/>
</dbReference>
<organism evidence="3 4">
    <name type="scientific">Limnobaculum eriocheiris</name>
    <dbReference type="NCBI Taxonomy" id="2897391"/>
    <lineage>
        <taxon>Bacteria</taxon>
        <taxon>Pseudomonadati</taxon>
        <taxon>Pseudomonadota</taxon>
        <taxon>Gammaproteobacteria</taxon>
        <taxon>Enterobacterales</taxon>
        <taxon>Budviciaceae</taxon>
        <taxon>Limnobaculum</taxon>
    </lineage>
</organism>
<feature type="chain" id="PRO_5040896933" evidence="1">
    <location>
        <begin position="32"/>
        <end position="94"/>
    </location>
</feature>
<dbReference type="EMBL" id="JAJNAG010000090">
    <property type="protein sequence ID" value="MCD1127760.1"/>
    <property type="molecule type" value="Genomic_DNA"/>
</dbReference>
<comment type="caution">
    <text evidence="3">The sequence shown here is derived from an EMBL/GenBank/DDBJ whole genome shotgun (WGS) entry which is preliminary data.</text>
</comment>
<evidence type="ECO:0000256" key="1">
    <source>
        <dbReference type="SAM" id="SignalP"/>
    </source>
</evidence>
<evidence type="ECO:0000259" key="2">
    <source>
        <dbReference type="Pfam" id="PF05860"/>
    </source>
</evidence>
<feature type="domain" description="Filamentous haemagglutinin FhaB/tRNA nuclease CdiA-like TPS" evidence="2">
    <location>
        <begin position="41"/>
        <end position="86"/>
    </location>
</feature>
<reference evidence="3" key="1">
    <citation type="submission" date="2021-11" db="EMBL/GenBank/DDBJ databases">
        <title>Jinshanibacter sp. isolated from one year old Eriocheir sinensis.</title>
        <authorList>
            <person name="Li J.-Y."/>
            <person name="He W."/>
            <person name="Gao T.-H."/>
        </authorList>
    </citation>
    <scope>NUCLEOTIDE SEQUENCE</scope>
    <source>
        <strain evidence="3">LJY008</strain>
    </source>
</reference>
<dbReference type="InterPro" id="IPR012334">
    <property type="entry name" value="Pectin_lyas_fold"/>
</dbReference>
<gene>
    <name evidence="3" type="ORF">LPW36_17575</name>
</gene>
<feature type="non-terminal residue" evidence="3">
    <location>
        <position position="94"/>
    </location>
</feature>
<name>A0A9X1SMB3_9GAMM</name>
<sequence length="94" mass="9601">MDVLPVSTRRRVLSYLISVLLCIQPMAPALAAGIDVAAGNTSTDKAANGVPVVNIATPNGAGVSHNQYQNFNVGKDGLILNNATGALNQTQLGG</sequence>
<keyword evidence="4" id="KW-1185">Reference proteome</keyword>
<accession>A0A9X1SMB3</accession>
<dbReference type="Pfam" id="PF05860">
    <property type="entry name" value="TPS"/>
    <property type="match status" value="1"/>
</dbReference>
<keyword evidence="1" id="KW-0732">Signal</keyword>
<dbReference type="InterPro" id="IPR011050">
    <property type="entry name" value="Pectin_lyase_fold/virulence"/>
</dbReference>
<evidence type="ECO:0000313" key="3">
    <source>
        <dbReference type="EMBL" id="MCD1127760.1"/>
    </source>
</evidence>